<protein>
    <submittedName>
        <fullName evidence="2">Uncharacterized protein</fullName>
    </submittedName>
</protein>
<gene>
    <name evidence="2" type="ORF">KPSA3_00350</name>
</gene>
<dbReference type="EMBL" id="BGKA01000014">
    <property type="protein sequence ID" value="GBH14462.1"/>
    <property type="molecule type" value="Genomic_DNA"/>
</dbReference>
<name>A0AAN4TIP1_PSESF</name>
<reference evidence="2 3" key="1">
    <citation type="submission" date="2018-04" db="EMBL/GenBank/DDBJ databases">
        <title>Draft genome sequence of Pseudomonas syringae pv. actinidiae biovar 3 strains isolated from kiwifruit in Kagawa prefecture.</title>
        <authorList>
            <person name="Tabuchi M."/>
            <person name="Saito M."/>
            <person name="Fujiwara S."/>
            <person name="Sasa N."/>
            <person name="Akimitsu K."/>
            <person name="Gomi K."/>
            <person name="Konishi-Sugita S."/>
            <person name="Hamano K."/>
            <person name="Kataoka I."/>
        </authorList>
    </citation>
    <scope>NUCLEOTIDE SEQUENCE [LARGE SCALE GENOMIC DNA]</scope>
    <source>
        <strain evidence="2 3">MAFF212211</strain>
    </source>
</reference>
<dbReference type="AlphaFoldDB" id="A0AAN4TIP1"/>
<organism evidence="2 3">
    <name type="scientific">Pseudomonas syringae pv. actinidiae</name>
    <dbReference type="NCBI Taxonomy" id="103796"/>
    <lineage>
        <taxon>Bacteria</taxon>
        <taxon>Pseudomonadati</taxon>
        <taxon>Pseudomonadota</taxon>
        <taxon>Gammaproteobacteria</taxon>
        <taxon>Pseudomonadales</taxon>
        <taxon>Pseudomonadaceae</taxon>
        <taxon>Pseudomonas</taxon>
        <taxon>Pseudomonas syringae</taxon>
    </lineage>
</organism>
<keyword evidence="1" id="KW-0812">Transmembrane</keyword>
<sequence>MLSLYDCLGLKVNILIFIAIIIECSVLSRRTHKIANSSAVRLPLSFYCLKIPFRLCRLIKQNKSAVRLKEF</sequence>
<comment type="caution">
    <text evidence="2">The sequence shown here is derived from an EMBL/GenBank/DDBJ whole genome shotgun (WGS) entry which is preliminary data.</text>
</comment>
<evidence type="ECO:0000313" key="2">
    <source>
        <dbReference type="EMBL" id="GBH14462.1"/>
    </source>
</evidence>
<keyword evidence="1" id="KW-1133">Transmembrane helix</keyword>
<proteinExistence type="predicted"/>
<evidence type="ECO:0000313" key="3">
    <source>
        <dbReference type="Proteomes" id="UP000248291"/>
    </source>
</evidence>
<evidence type="ECO:0000256" key="1">
    <source>
        <dbReference type="SAM" id="Phobius"/>
    </source>
</evidence>
<dbReference type="Proteomes" id="UP000248291">
    <property type="component" value="Unassembled WGS sequence"/>
</dbReference>
<keyword evidence="1" id="KW-0472">Membrane</keyword>
<accession>A0AAN4TIP1</accession>
<feature type="transmembrane region" description="Helical" evidence="1">
    <location>
        <begin position="12"/>
        <end position="28"/>
    </location>
</feature>